<dbReference type="RefSeq" id="WP_138943699.1">
    <property type="nucleotide sequence ID" value="NZ_CP045804.1"/>
</dbReference>
<gene>
    <name evidence="1" type="ORF">GII30_17595</name>
</gene>
<dbReference type="AlphaFoldDB" id="A0A857LRQ8"/>
<protein>
    <submittedName>
        <fullName evidence="1">Uncharacterized protein</fullName>
    </submittedName>
</protein>
<dbReference type="EMBL" id="CP045810">
    <property type="protein sequence ID" value="QHN40718.1"/>
    <property type="molecule type" value="Genomic_DNA"/>
</dbReference>
<name>A0A857LRQ8_9ACTN</name>
<proteinExistence type="predicted"/>
<evidence type="ECO:0000313" key="1">
    <source>
        <dbReference type="EMBL" id="QHN40718.1"/>
    </source>
</evidence>
<reference evidence="1" key="1">
    <citation type="journal article" date="2021" name="Nat. Microbiol.">
        <title>Cocultivation of an ultrasmall environmental parasitic bacterium with lytic ability against bacteria associated with wastewater foams.</title>
        <authorList>
            <person name="Batinovic S."/>
            <person name="Rose J.J.A."/>
            <person name="Ratcliffe J."/>
            <person name="Seviour R.J."/>
            <person name="Petrovski S."/>
        </authorList>
    </citation>
    <scope>NUCLEOTIDE SEQUENCE</scope>
    <source>
        <strain evidence="1">CON44</strain>
    </source>
</reference>
<sequence length="86" mass="9308">MTATHQGLPVSIKIADREMRRDMAGLAAELTELCQGAAMVSGIRLRTKLLDEGMDADIVGAMGLPTSDDLADFERRTERTDGSTVR</sequence>
<organism evidence="1">
    <name type="scientific">Gordonia amarae</name>
    <dbReference type="NCBI Taxonomy" id="36821"/>
    <lineage>
        <taxon>Bacteria</taxon>
        <taxon>Bacillati</taxon>
        <taxon>Actinomycetota</taxon>
        <taxon>Actinomycetes</taxon>
        <taxon>Mycobacteriales</taxon>
        <taxon>Gordoniaceae</taxon>
        <taxon>Gordonia</taxon>
    </lineage>
</organism>
<accession>A0A857LRQ8</accession>